<reference evidence="4" key="1">
    <citation type="submission" date="2021-02" db="EMBL/GenBank/DDBJ databases">
        <authorList>
            <person name="Dougan E. K."/>
            <person name="Rhodes N."/>
            <person name="Thang M."/>
            <person name="Chan C."/>
        </authorList>
    </citation>
    <scope>NUCLEOTIDE SEQUENCE</scope>
</reference>
<gene>
    <name evidence="4" type="ORF">SNAT2548_LOCUS18488</name>
</gene>
<feature type="transmembrane region" description="Helical" evidence="3">
    <location>
        <begin position="1230"/>
        <end position="1254"/>
    </location>
</feature>
<feature type="region of interest" description="Disordered" evidence="2">
    <location>
        <begin position="47"/>
        <end position="226"/>
    </location>
</feature>
<feature type="transmembrane region" description="Helical" evidence="3">
    <location>
        <begin position="1066"/>
        <end position="1087"/>
    </location>
</feature>
<dbReference type="OrthoDB" id="51917at2759"/>
<keyword evidence="1" id="KW-0175">Coiled coil</keyword>
<evidence type="ECO:0000256" key="3">
    <source>
        <dbReference type="SAM" id="Phobius"/>
    </source>
</evidence>
<feature type="region of interest" description="Disordered" evidence="2">
    <location>
        <begin position="896"/>
        <end position="916"/>
    </location>
</feature>
<keyword evidence="3" id="KW-1133">Transmembrane helix</keyword>
<feature type="transmembrane region" description="Helical" evidence="3">
    <location>
        <begin position="1127"/>
        <end position="1145"/>
    </location>
</feature>
<organism evidence="4 5">
    <name type="scientific">Symbiodinium natans</name>
    <dbReference type="NCBI Taxonomy" id="878477"/>
    <lineage>
        <taxon>Eukaryota</taxon>
        <taxon>Sar</taxon>
        <taxon>Alveolata</taxon>
        <taxon>Dinophyceae</taxon>
        <taxon>Suessiales</taxon>
        <taxon>Symbiodiniaceae</taxon>
        <taxon>Symbiodinium</taxon>
    </lineage>
</organism>
<keyword evidence="5" id="KW-1185">Reference proteome</keyword>
<keyword evidence="3" id="KW-0812">Transmembrane</keyword>
<feature type="compositionally biased region" description="Pro residues" evidence="2">
    <location>
        <begin position="418"/>
        <end position="434"/>
    </location>
</feature>
<feature type="transmembrane region" description="Helical" evidence="3">
    <location>
        <begin position="1307"/>
        <end position="1328"/>
    </location>
</feature>
<sequence>MLRRQIQESDRSLSEVIGLAELFFIEKPSGGCNLAVLTKARSGADAVADKAGGQATRGDEAAEKADAAKEAAEAAEKEEAEKAAERAAAEKAEAERADRAAAEKAAAEKAAAEKAAAEKAAAEKAAAEQAAADKAAAEKAAAEKAAAEKAAAEKAAAEKAAAEKAAADKAAAEKAAAEKAAADKEFAEKLAQDQAQRAQQASAAALAAGKAQAAAEAELRSRRQEVTRLKNDIERARESATAERERLSQLKWRREQALSGVEKLSAQIGHPDMADSEEVLKAQAEVRKAAEAAEKLRAELNQKKNNLSAMMLIRKKLKKKLTNVQDQSQLQAVLAEKLEAATLSRLMAEERVEELKLELAEAELRRDEEAEERARLLVSAAAIADCAAAPAPAAPPDSEDGAMAALTKLQNRKKKAPEPAPAEPAPVEPAPPPAEEQEASRTIAKRSADLDSYQEALRLLHQGSQQEVQELHKRISELDRDSNKVPKLKQDQKALTNRQNLLQERMADLETEAYELEQTAQAGNELLEIRNSVVHELRQEVEMREARLRSLEELVLKLDEERSRLKKEASQDAEKAQELLKEVMELAHGGAREESVIVTSAPVHSRLAVASVQRSLAQLDLVTCRAKENAFRDGVPEPWRQELEGTAQTAAAKSLALSEVRRRAAGAAERAAARWTSSHEGFILARSKPKEHEYRAMCAETGMWTNGAFWLRTMRHTNKILRQSILGRTSGRYSLLDEWTNSRVRMVPTNGTTSFFKAQIPPLLTPAEAEHSFLGSIMHLQIPSSLPGRVGERSPLPASACGGRWGQRDLTSHDVRHNLLRMIRNNAGQLARPDACLDVNQWLLSGDVLRSSSVHVVREVPRRLAVLVCRFQSMLAGGFFTRRARCVAASQLPEPACPVQSEPKQAAEEGQQSQERLRPRLISKALSAVQDLEKVASAPTADAAGALEVRLWGSMDVIGQLKTVTFQTGTFLVAWSWVLVYYAISHVAAGESPLEDQIGFGGHGKPQKIFVLMTEYVVVCGITVLLLERLHATGGNEALAGALAFFPSPVFSGKLLQFLGQFSSNGFNLALLNVLTTAVVAAAVHAAPRTGRFGSLGDVMRDTVGFGLGVSWNVLVSRSEPAECRLAARTVYLGVVLLLAARLAAPPPSFDSLKSRIAALLSFAVRVVCAFALADWLKAALPPGPFYGVLSLVGLVAFAAQMGQLLAAADLERAQAVAKDKAAKQGWGSCLLRALVFVPCVWCCCPWVPILWLLKSGIQGTTGRWTELAADVCSLAASVVGTGLLTGAIDSAAAYLQICQLQGCDVFQFLTLEVAFAALTSIVLLPLLNRLTQGHDLHHPEGDVEGVPYVLVPPPEPGFVVR</sequence>
<evidence type="ECO:0000313" key="4">
    <source>
        <dbReference type="EMBL" id="CAE7350877.1"/>
    </source>
</evidence>
<keyword evidence="3" id="KW-0472">Membrane</keyword>
<feature type="compositionally biased region" description="Basic and acidic residues" evidence="2">
    <location>
        <begin position="57"/>
        <end position="126"/>
    </location>
</feature>
<feature type="compositionally biased region" description="Basic and acidic residues" evidence="2">
    <location>
        <begin position="135"/>
        <end position="191"/>
    </location>
</feature>
<feature type="region of interest" description="Disordered" evidence="2">
    <location>
        <begin position="410"/>
        <end position="442"/>
    </location>
</feature>
<feature type="transmembrane region" description="Helical" evidence="3">
    <location>
        <begin position="1157"/>
        <end position="1174"/>
    </location>
</feature>
<feature type="transmembrane region" description="Helical" evidence="3">
    <location>
        <begin position="970"/>
        <end position="989"/>
    </location>
</feature>
<evidence type="ECO:0000256" key="1">
    <source>
        <dbReference type="SAM" id="Coils"/>
    </source>
</evidence>
<proteinExistence type="predicted"/>
<dbReference type="Proteomes" id="UP000604046">
    <property type="component" value="Unassembled WGS sequence"/>
</dbReference>
<accession>A0A812PP95</accession>
<feature type="compositionally biased region" description="Low complexity" evidence="2">
    <location>
        <begin position="192"/>
        <end position="216"/>
    </location>
</feature>
<protein>
    <submittedName>
        <fullName evidence="4">Uncharacterized protein</fullName>
    </submittedName>
</protein>
<name>A0A812PP95_9DINO</name>
<comment type="caution">
    <text evidence="4">The sequence shown here is derived from an EMBL/GenBank/DDBJ whole genome shotgun (WGS) entry which is preliminary data.</text>
</comment>
<feature type="compositionally biased region" description="Basic and acidic residues" evidence="2">
    <location>
        <begin position="217"/>
        <end position="226"/>
    </location>
</feature>
<evidence type="ECO:0000313" key="5">
    <source>
        <dbReference type="Proteomes" id="UP000604046"/>
    </source>
</evidence>
<feature type="coiled-coil region" evidence="1">
    <location>
        <begin position="461"/>
        <end position="586"/>
    </location>
</feature>
<feature type="transmembrane region" description="Helical" evidence="3">
    <location>
        <begin position="1009"/>
        <end position="1027"/>
    </location>
</feature>
<feature type="coiled-coil region" evidence="1">
    <location>
        <begin position="338"/>
        <end position="379"/>
    </location>
</feature>
<feature type="coiled-coil region" evidence="1">
    <location>
        <begin position="279"/>
        <end position="313"/>
    </location>
</feature>
<dbReference type="EMBL" id="CAJNDS010002146">
    <property type="protein sequence ID" value="CAE7350877.1"/>
    <property type="molecule type" value="Genomic_DNA"/>
</dbReference>
<evidence type="ECO:0000256" key="2">
    <source>
        <dbReference type="SAM" id="MobiDB-lite"/>
    </source>
</evidence>
<feature type="transmembrane region" description="Helical" evidence="3">
    <location>
        <begin position="1186"/>
        <end position="1209"/>
    </location>
</feature>
<feature type="transmembrane region" description="Helical" evidence="3">
    <location>
        <begin position="1039"/>
        <end position="1060"/>
    </location>
</feature>